<comment type="caution">
    <text evidence="7">The sequence shown here is derived from an EMBL/GenBank/DDBJ whole genome shotgun (WGS) entry which is preliminary data.</text>
</comment>
<feature type="transmembrane region" description="Helical" evidence="6">
    <location>
        <begin position="159"/>
        <end position="181"/>
    </location>
</feature>
<dbReference type="GO" id="GO:0015658">
    <property type="term" value="F:branched-chain amino acid transmembrane transporter activity"/>
    <property type="evidence" value="ECO:0007669"/>
    <property type="project" value="InterPro"/>
</dbReference>
<dbReference type="InterPro" id="IPR001851">
    <property type="entry name" value="ABC_transp_permease"/>
</dbReference>
<dbReference type="CDD" id="cd06581">
    <property type="entry name" value="TM_PBP1_LivM_like"/>
    <property type="match status" value="1"/>
</dbReference>
<proteinExistence type="predicted"/>
<sequence>MKPFSLLVGRIILAGSFACLWAAPFLFNAATLVLLTQALSMLTLAMLWNLVAGYGNVGVIGQHAFVGIGAYAFFGFAVLAGWGLAVAIPAAMAVTLIIGIAVYGIIFRLRAAYLAVGSWVVAETIMLVASRLDAFGGGSGMAFPVQILKMLGQRPPERIVTIYLMALVVACVTFVTIWGLMKSRIGLGLAALRDSEEGAAVAGVNTRLVRAATFILASPLVGLVGILSTLQKGRISHIASFSMLDWTIYVLFIVVIGGLGSLEGPIIGTIIFFLLRELLQDYGAFYLIALGTLAVTISLFAPRGVWGLARQKLGGDIIPLTHNPK</sequence>
<evidence type="ECO:0000256" key="5">
    <source>
        <dbReference type="ARBA" id="ARBA00023136"/>
    </source>
</evidence>
<name>A0A6L3YYN2_BRUAN</name>
<dbReference type="AlphaFoldDB" id="A0A6L3YYN2"/>
<dbReference type="EMBL" id="WBWS01000039">
    <property type="protein sequence ID" value="KAB2759863.1"/>
    <property type="molecule type" value="Genomic_DNA"/>
</dbReference>
<feature type="transmembrane region" description="Helical" evidence="6">
    <location>
        <begin position="248"/>
        <end position="276"/>
    </location>
</feature>
<keyword evidence="2" id="KW-1003">Cell membrane</keyword>
<feature type="transmembrane region" description="Helical" evidence="6">
    <location>
        <begin position="64"/>
        <end position="82"/>
    </location>
</feature>
<dbReference type="InterPro" id="IPR043428">
    <property type="entry name" value="LivM-like"/>
</dbReference>
<dbReference type="PANTHER" id="PTHR30482">
    <property type="entry name" value="HIGH-AFFINITY BRANCHED-CHAIN AMINO ACID TRANSPORT SYSTEM PERMEASE"/>
    <property type="match status" value="1"/>
</dbReference>
<organism evidence="7 8">
    <name type="scientific">Brucella anthropi</name>
    <name type="common">Ochrobactrum anthropi</name>
    <dbReference type="NCBI Taxonomy" id="529"/>
    <lineage>
        <taxon>Bacteria</taxon>
        <taxon>Pseudomonadati</taxon>
        <taxon>Pseudomonadota</taxon>
        <taxon>Alphaproteobacteria</taxon>
        <taxon>Hyphomicrobiales</taxon>
        <taxon>Brucellaceae</taxon>
        <taxon>Brucella/Ochrobactrum group</taxon>
        <taxon>Brucella</taxon>
    </lineage>
</organism>
<evidence type="ECO:0000313" key="8">
    <source>
        <dbReference type="Proteomes" id="UP000481876"/>
    </source>
</evidence>
<dbReference type="GO" id="GO:0005886">
    <property type="term" value="C:plasma membrane"/>
    <property type="evidence" value="ECO:0007669"/>
    <property type="project" value="UniProtKB-SubCell"/>
</dbReference>
<feature type="transmembrane region" description="Helical" evidence="6">
    <location>
        <begin position="208"/>
        <end position="227"/>
    </location>
</feature>
<dbReference type="Proteomes" id="UP000481876">
    <property type="component" value="Unassembled WGS sequence"/>
</dbReference>
<dbReference type="PANTHER" id="PTHR30482:SF17">
    <property type="entry name" value="ABC TRANSPORTER ATP-BINDING PROTEIN"/>
    <property type="match status" value="1"/>
</dbReference>
<comment type="subcellular location">
    <subcellularLocation>
        <location evidence="1">Cell membrane</location>
        <topology evidence="1">Multi-pass membrane protein</topology>
    </subcellularLocation>
</comment>
<evidence type="ECO:0000256" key="4">
    <source>
        <dbReference type="ARBA" id="ARBA00022989"/>
    </source>
</evidence>
<evidence type="ECO:0000256" key="2">
    <source>
        <dbReference type="ARBA" id="ARBA00022475"/>
    </source>
</evidence>
<protein>
    <submittedName>
        <fullName evidence="7">Branched-chain amino acid ABC transporter permease</fullName>
    </submittedName>
</protein>
<keyword evidence="4 6" id="KW-1133">Transmembrane helix</keyword>
<keyword evidence="3 6" id="KW-0812">Transmembrane</keyword>
<evidence type="ECO:0000256" key="6">
    <source>
        <dbReference type="SAM" id="Phobius"/>
    </source>
</evidence>
<gene>
    <name evidence="7" type="ORF">F9L04_24085</name>
</gene>
<evidence type="ECO:0000256" key="3">
    <source>
        <dbReference type="ARBA" id="ARBA00022692"/>
    </source>
</evidence>
<reference evidence="7 8" key="1">
    <citation type="submission" date="2019-09" db="EMBL/GenBank/DDBJ databases">
        <title>Taxonomic organization of the family Brucellaceae based on a phylogenomic approach.</title>
        <authorList>
            <person name="Leclercq S."/>
            <person name="Cloeckaert A."/>
            <person name="Zygmunt M.S."/>
        </authorList>
    </citation>
    <scope>NUCLEOTIDE SEQUENCE [LARGE SCALE GENOMIC DNA]</scope>
    <source>
        <strain evidence="7 8">LMG 3313</strain>
    </source>
</reference>
<feature type="transmembrane region" description="Helical" evidence="6">
    <location>
        <begin position="282"/>
        <end position="302"/>
    </location>
</feature>
<feature type="transmembrane region" description="Helical" evidence="6">
    <location>
        <begin position="88"/>
        <end position="106"/>
    </location>
</feature>
<accession>A0A6L3YYN2</accession>
<dbReference type="Pfam" id="PF02653">
    <property type="entry name" value="BPD_transp_2"/>
    <property type="match status" value="1"/>
</dbReference>
<evidence type="ECO:0000256" key="1">
    <source>
        <dbReference type="ARBA" id="ARBA00004651"/>
    </source>
</evidence>
<feature type="transmembrane region" description="Helical" evidence="6">
    <location>
        <begin position="32"/>
        <end position="52"/>
    </location>
</feature>
<keyword evidence="5 6" id="KW-0472">Membrane</keyword>
<evidence type="ECO:0000313" key="7">
    <source>
        <dbReference type="EMBL" id="KAB2759863.1"/>
    </source>
</evidence>
<dbReference type="RefSeq" id="WP_151664405.1">
    <property type="nucleotide sequence ID" value="NZ_WBWS01000039.1"/>
</dbReference>